<comment type="caution">
    <text evidence="3">The sequence shown here is derived from an EMBL/GenBank/DDBJ whole genome shotgun (WGS) entry which is preliminary data.</text>
</comment>
<protein>
    <submittedName>
        <fullName evidence="3">DUF2799 domain-containing protein</fullName>
    </submittedName>
    <submittedName>
        <fullName evidence="2">Lipoprotein</fullName>
    </submittedName>
</protein>
<evidence type="ECO:0000313" key="2">
    <source>
        <dbReference type="EMBL" id="CNF05874.1"/>
    </source>
</evidence>
<dbReference type="Proteomes" id="UP000040578">
    <property type="component" value="Unassembled WGS sequence"/>
</dbReference>
<feature type="signal peptide" evidence="1">
    <location>
        <begin position="1"/>
        <end position="19"/>
    </location>
</feature>
<feature type="chain" id="PRO_5043778977" evidence="1">
    <location>
        <begin position="20"/>
        <end position="112"/>
    </location>
</feature>
<dbReference type="EMBL" id="CPYD01000014">
    <property type="protein sequence ID" value="CNF05874.1"/>
    <property type="molecule type" value="Genomic_DNA"/>
</dbReference>
<dbReference type="RefSeq" id="WP_049601086.1">
    <property type="nucleotide sequence ID" value="NZ_CPYD01000014.1"/>
</dbReference>
<evidence type="ECO:0000313" key="5">
    <source>
        <dbReference type="Proteomes" id="UP001167864"/>
    </source>
</evidence>
<gene>
    <name evidence="2" type="ORF">ERS137967_03211</name>
    <name evidence="3" type="ORF">QVN42_18390</name>
</gene>
<reference evidence="2 4" key="1">
    <citation type="submission" date="2015-03" db="EMBL/GenBank/DDBJ databases">
        <authorList>
            <consortium name="Pathogen Informatics"/>
            <person name="Murphy D."/>
        </authorList>
    </citation>
    <scope>NUCLEOTIDE SEQUENCE [LARGE SCALE GENOMIC DNA]</scope>
    <source>
        <strain evidence="2">Type strain: CIP110231</strain>
        <strain evidence="4">type strain: CIP110231</strain>
    </source>
</reference>
<proteinExistence type="predicted"/>
<organism evidence="3 5">
    <name type="scientific">Yersinia nurmii</name>
    <dbReference type="NCBI Taxonomy" id="685706"/>
    <lineage>
        <taxon>Bacteria</taxon>
        <taxon>Pseudomonadati</taxon>
        <taxon>Pseudomonadota</taxon>
        <taxon>Gammaproteobacteria</taxon>
        <taxon>Enterobacterales</taxon>
        <taxon>Yersiniaceae</taxon>
        <taxon>Yersinia</taxon>
    </lineage>
</organism>
<accession>A0AAW7KA88</accession>
<dbReference type="Pfam" id="PF10973">
    <property type="entry name" value="DUF2799"/>
    <property type="match status" value="1"/>
</dbReference>
<sequence length="112" mass="12698">MKYKQMMIVALLLSGCSHSLGPNDGVKDPTSWYDIGFSDAQGGLIVRDNETLAEWYGNPHINRDYYLSGYHAGQQDLCQPARLKIRFERGDNFPTSCDSVKDAEILQQIWIN</sequence>
<dbReference type="PROSITE" id="PS51257">
    <property type="entry name" value="PROKAR_LIPOPROTEIN"/>
    <property type="match status" value="1"/>
</dbReference>
<dbReference type="AlphaFoldDB" id="A0AAW7KA88"/>
<reference evidence="3" key="2">
    <citation type="submission" date="2023-06" db="EMBL/GenBank/DDBJ databases">
        <authorList>
            <person name="Polev D.E."/>
            <person name="Saitova A.T."/>
            <person name="Bogumilchik E.A."/>
            <person name="Kokorina G.I."/>
            <person name="Voskresenskaia E.A."/>
        </authorList>
    </citation>
    <scope>NUCLEOTIDE SEQUENCE</scope>
    <source>
        <strain evidence="3">2145 StPb PI</strain>
    </source>
</reference>
<dbReference type="InterPro" id="IPR021242">
    <property type="entry name" value="DUF2799"/>
</dbReference>
<keyword evidence="1" id="KW-0732">Signal</keyword>
<name>A0AAW7KA88_9GAMM</name>
<dbReference type="EMBL" id="JAUEHU010000030">
    <property type="protein sequence ID" value="MDN0089319.1"/>
    <property type="molecule type" value="Genomic_DNA"/>
</dbReference>
<keyword evidence="4" id="KW-1185">Reference proteome</keyword>
<evidence type="ECO:0000313" key="4">
    <source>
        <dbReference type="Proteomes" id="UP000040578"/>
    </source>
</evidence>
<evidence type="ECO:0000256" key="1">
    <source>
        <dbReference type="SAM" id="SignalP"/>
    </source>
</evidence>
<evidence type="ECO:0000313" key="3">
    <source>
        <dbReference type="EMBL" id="MDN0089319.1"/>
    </source>
</evidence>
<keyword evidence="2" id="KW-0449">Lipoprotein</keyword>
<dbReference type="Proteomes" id="UP001167864">
    <property type="component" value="Unassembled WGS sequence"/>
</dbReference>